<gene>
    <name evidence="10" type="ORF">A9D14_13200</name>
</gene>
<reference evidence="10 11" key="1">
    <citation type="submission" date="2017-01" db="EMBL/GenBank/DDBJ databases">
        <title>Complete genome sequence of esterase-producing bacterium Croceicoccus marinus E4A9.</title>
        <authorList>
            <person name="Wu Y.-H."/>
            <person name="Cheng H."/>
            <person name="Xu L."/>
            <person name="Huo Y.-Y."/>
            <person name="Wang C.-S."/>
            <person name="Xu X.-W."/>
        </authorList>
    </citation>
    <scope>NUCLEOTIDE SEQUENCE [LARGE SCALE GENOMIC DNA]</scope>
    <source>
        <strain evidence="10 11">E4A9</strain>
    </source>
</reference>
<dbReference type="KEGG" id="cman:A9D14_13200"/>
<dbReference type="AlphaFoldDB" id="A0A1Z1FE11"/>
<evidence type="ECO:0000259" key="9">
    <source>
        <dbReference type="Pfam" id="PF01435"/>
    </source>
</evidence>
<keyword evidence="5 6" id="KW-0482">Metalloprotease</keyword>
<dbReference type="GO" id="GO:0004222">
    <property type="term" value="F:metalloendopeptidase activity"/>
    <property type="evidence" value="ECO:0007669"/>
    <property type="project" value="InterPro"/>
</dbReference>
<dbReference type="Gene3D" id="2.30.42.10">
    <property type="match status" value="1"/>
</dbReference>
<organism evidence="10 11">
    <name type="scientific">Croceicoccus marinus</name>
    <dbReference type="NCBI Taxonomy" id="450378"/>
    <lineage>
        <taxon>Bacteria</taxon>
        <taxon>Pseudomonadati</taxon>
        <taxon>Pseudomonadota</taxon>
        <taxon>Alphaproteobacteria</taxon>
        <taxon>Sphingomonadales</taxon>
        <taxon>Erythrobacteraceae</taxon>
        <taxon>Croceicoccus</taxon>
    </lineage>
</organism>
<feature type="chain" id="PRO_5011659801" description="Peptidase M48 domain-containing protein" evidence="8">
    <location>
        <begin position="24"/>
        <end position="321"/>
    </location>
</feature>
<accession>A0A1Z1FE11</accession>
<comment type="cofactor">
    <cofactor evidence="6">
        <name>Zn(2+)</name>
        <dbReference type="ChEBI" id="CHEBI:29105"/>
    </cofactor>
    <text evidence="6">Binds 1 zinc ion per subunit.</text>
</comment>
<proteinExistence type="inferred from homology"/>
<dbReference type="OrthoDB" id="7338723at2"/>
<dbReference type="GO" id="GO:0051603">
    <property type="term" value="P:proteolysis involved in protein catabolic process"/>
    <property type="evidence" value="ECO:0007669"/>
    <property type="project" value="TreeGrafter"/>
</dbReference>
<dbReference type="GO" id="GO:0016020">
    <property type="term" value="C:membrane"/>
    <property type="evidence" value="ECO:0007669"/>
    <property type="project" value="TreeGrafter"/>
</dbReference>
<dbReference type="InterPro" id="IPR001915">
    <property type="entry name" value="Peptidase_M48"/>
</dbReference>
<feature type="region of interest" description="Disordered" evidence="7">
    <location>
        <begin position="299"/>
        <end position="321"/>
    </location>
</feature>
<dbReference type="InterPro" id="IPR036034">
    <property type="entry name" value="PDZ_sf"/>
</dbReference>
<dbReference type="InterPro" id="IPR051156">
    <property type="entry name" value="Mito/Outer_Membr_Metalloprot"/>
</dbReference>
<evidence type="ECO:0000313" key="10">
    <source>
        <dbReference type="EMBL" id="ARU16943.1"/>
    </source>
</evidence>
<keyword evidence="3 6" id="KW-0378">Hydrolase</keyword>
<keyword evidence="8" id="KW-0732">Signal</keyword>
<dbReference type="PANTHER" id="PTHR22726:SF1">
    <property type="entry name" value="METALLOENDOPEPTIDASE OMA1, MITOCHONDRIAL"/>
    <property type="match status" value="1"/>
</dbReference>
<dbReference type="STRING" id="450378.GCA_001661675_02652"/>
<evidence type="ECO:0000313" key="11">
    <source>
        <dbReference type="Proteomes" id="UP000195807"/>
    </source>
</evidence>
<keyword evidence="4 6" id="KW-0862">Zinc</keyword>
<evidence type="ECO:0000256" key="5">
    <source>
        <dbReference type="ARBA" id="ARBA00023049"/>
    </source>
</evidence>
<dbReference type="GO" id="GO:0046872">
    <property type="term" value="F:metal ion binding"/>
    <property type="evidence" value="ECO:0007669"/>
    <property type="project" value="UniProtKB-KW"/>
</dbReference>
<sequence length="321" mass="34338">MIRGGIRTALAALALAAAPAAPAREADSYRQLQALDARVQSIGWRLVRANAPFCKVTLPAIGLLLQDSHSWSDPAAMRDALGLASDITVGAVAAGSPAQQAGLAANQPVLGIAGKPFPDSPPGDYRRLAALHDRIDDALRGGGSVALTIGTGTGPQTLSIAGEPACASRFELLTDGDSARADGARVLVTRALVDAVSEDDLLAAAIAHELAHNLLRHPQKRTEEGKGWNRIRHNEREADRLSVWLLANAGFDTAGAVRFQREWMRGRDWGFLAPTHDAWDERIDMMEEERALIARQAAQGIPPGGHDWSARFPMSREDARP</sequence>
<keyword evidence="1 6" id="KW-0645">Protease</keyword>
<comment type="similarity">
    <text evidence="6">Belongs to the peptidase M48 family.</text>
</comment>
<name>A0A1Z1FE11_9SPHN</name>
<dbReference type="Pfam" id="PF01435">
    <property type="entry name" value="Peptidase_M48"/>
    <property type="match status" value="1"/>
</dbReference>
<evidence type="ECO:0000256" key="7">
    <source>
        <dbReference type="SAM" id="MobiDB-lite"/>
    </source>
</evidence>
<dbReference type="Proteomes" id="UP000195807">
    <property type="component" value="Chromosome"/>
</dbReference>
<protein>
    <recommendedName>
        <fullName evidence="9">Peptidase M48 domain-containing protein</fullName>
    </recommendedName>
</protein>
<dbReference type="PANTHER" id="PTHR22726">
    <property type="entry name" value="METALLOENDOPEPTIDASE OMA1"/>
    <property type="match status" value="1"/>
</dbReference>
<dbReference type="RefSeq" id="WP_066847265.1">
    <property type="nucleotide sequence ID" value="NZ_CP019602.1"/>
</dbReference>
<dbReference type="EMBL" id="CP019602">
    <property type="protein sequence ID" value="ARU16943.1"/>
    <property type="molecule type" value="Genomic_DNA"/>
</dbReference>
<keyword evidence="11" id="KW-1185">Reference proteome</keyword>
<evidence type="ECO:0000256" key="3">
    <source>
        <dbReference type="ARBA" id="ARBA00022801"/>
    </source>
</evidence>
<feature type="signal peptide" evidence="8">
    <location>
        <begin position="1"/>
        <end position="23"/>
    </location>
</feature>
<feature type="domain" description="Peptidase M48" evidence="9">
    <location>
        <begin position="182"/>
        <end position="223"/>
    </location>
</feature>
<evidence type="ECO:0000256" key="1">
    <source>
        <dbReference type="ARBA" id="ARBA00022670"/>
    </source>
</evidence>
<keyword evidence="2" id="KW-0479">Metal-binding</keyword>
<evidence type="ECO:0000256" key="4">
    <source>
        <dbReference type="ARBA" id="ARBA00022833"/>
    </source>
</evidence>
<dbReference type="SUPFAM" id="SSF50156">
    <property type="entry name" value="PDZ domain-like"/>
    <property type="match status" value="1"/>
</dbReference>
<evidence type="ECO:0000256" key="2">
    <source>
        <dbReference type="ARBA" id="ARBA00022723"/>
    </source>
</evidence>
<evidence type="ECO:0000256" key="8">
    <source>
        <dbReference type="SAM" id="SignalP"/>
    </source>
</evidence>
<evidence type="ECO:0000256" key="6">
    <source>
        <dbReference type="RuleBase" id="RU003983"/>
    </source>
</evidence>